<feature type="domain" description="ABC transmembrane type-1" evidence="8">
    <location>
        <begin position="94"/>
        <end position="291"/>
    </location>
</feature>
<evidence type="ECO:0000256" key="4">
    <source>
        <dbReference type="ARBA" id="ARBA00022692"/>
    </source>
</evidence>
<dbReference type="InterPro" id="IPR000515">
    <property type="entry name" value="MetI-like"/>
</dbReference>
<sequence length="306" mass="32379">MMGFLRRAAALPLIMLGVSVAVFVAIHALPGDPARLLAGQQAPEAVVAALRHRLGLDLPLPAQYGRFLLHALHGDFGLSLRNGVPVATLVLGRLPYSLALGGLAYMLALLVGIPGGIVAAARAGSWADHLLTGLTLIGASLAGFWVALLGMEVFAVRLHWLPLMGAGGWRHYVMPACVLALLPAALILRMTRAGLVTVLRQDYIRTARAKGLSPRRVMLRHALPNALAPIIAVSALNIGSLISGAVVTETVFDWPGVARLLVDSVRYRDYPVIQGITLLSVLGVLLATLAADAAIALLDPRQRRMS</sequence>
<feature type="transmembrane region" description="Helical" evidence="7">
    <location>
        <begin position="226"/>
        <end position="252"/>
    </location>
</feature>
<dbReference type="PANTHER" id="PTHR43163">
    <property type="entry name" value="DIPEPTIDE TRANSPORT SYSTEM PERMEASE PROTEIN DPPB-RELATED"/>
    <property type="match status" value="1"/>
</dbReference>
<dbReference type="InterPro" id="IPR045621">
    <property type="entry name" value="BPD_transp_1_N"/>
</dbReference>
<keyword evidence="5 7" id="KW-1133">Transmembrane helix</keyword>
<keyword evidence="4 7" id="KW-0812">Transmembrane</keyword>
<feature type="transmembrane region" description="Helical" evidence="7">
    <location>
        <begin position="98"/>
        <end position="121"/>
    </location>
</feature>
<keyword evidence="6 7" id="KW-0472">Membrane</keyword>
<comment type="similarity">
    <text evidence="7">Belongs to the binding-protein-dependent transport system permease family.</text>
</comment>
<accession>A0A023D9U4</accession>
<evidence type="ECO:0000313" key="10">
    <source>
        <dbReference type="Proteomes" id="UP000019760"/>
    </source>
</evidence>
<evidence type="ECO:0000256" key="7">
    <source>
        <dbReference type="RuleBase" id="RU363032"/>
    </source>
</evidence>
<reference evidence="9 10" key="2">
    <citation type="journal article" date="2014" name="FEMS Microbiol. Lett.">
        <title>Draft genomic DNA sequence of the facultatively methylotrophic bacterium Acidomonas methanolica type strain MB58.</title>
        <authorList>
            <person name="Higashiura N."/>
            <person name="Hadano H."/>
            <person name="Hirakawa H."/>
            <person name="Matsutani M."/>
            <person name="Takabe S."/>
            <person name="Matsushita K."/>
            <person name="Azuma Y."/>
        </authorList>
    </citation>
    <scope>NUCLEOTIDE SEQUENCE [LARGE SCALE GENOMIC DNA]</scope>
    <source>
        <strain evidence="9 10">MB58</strain>
    </source>
</reference>
<dbReference type="EMBL" id="BAND01000184">
    <property type="protein sequence ID" value="GAJ30591.1"/>
    <property type="molecule type" value="Genomic_DNA"/>
</dbReference>
<feature type="transmembrane region" description="Helical" evidence="7">
    <location>
        <begin position="133"/>
        <end position="160"/>
    </location>
</feature>
<evidence type="ECO:0000256" key="2">
    <source>
        <dbReference type="ARBA" id="ARBA00022448"/>
    </source>
</evidence>
<comment type="subcellular location">
    <subcellularLocation>
        <location evidence="1 7">Cell membrane</location>
        <topology evidence="1 7">Multi-pass membrane protein</topology>
    </subcellularLocation>
</comment>
<name>A0A023D9U4_ACIMT</name>
<dbReference type="Proteomes" id="UP000019760">
    <property type="component" value="Unassembled WGS sequence"/>
</dbReference>
<evidence type="ECO:0000259" key="8">
    <source>
        <dbReference type="PROSITE" id="PS50928"/>
    </source>
</evidence>
<dbReference type="InterPro" id="IPR035906">
    <property type="entry name" value="MetI-like_sf"/>
</dbReference>
<dbReference type="PROSITE" id="PS50928">
    <property type="entry name" value="ABC_TM1"/>
    <property type="match status" value="1"/>
</dbReference>
<dbReference type="RefSeq" id="WP_042061922.1">
    <property type="nucleotide sequence ID" value="NZ_BAND01000184.1"/>
</dbReference>
<dbReference type="SUPFAM" id="SSF161098">
    <property type="entry name" value="MetI-like"/>
    <property type="match status" value="1"/>
</dbReference>
<organism evidence="9 10">
    <name type="scientific">Acidomonas methanolica NBRC 104435</name>
    <dbReference type="NCBI Taxonomy" id="1231351"/>
    <lineage>
        <taxon>Bacteria</taxon>
        <taxon>Pseudomonadati</taxon>
        <taxon>Pseudomonadota</taxon>
        <taxon>Alphaproteobacteria</taxon>
        <taxon>Acetobacterales</taxon>
        <taxon>Acetobacteraceae</taxon>
        <taxon>Acidomonas</taxon>
    </lineage>
</organism>
<feature type="transmembrane region" description="Helical" evidence="7">
    <location>
        <begin position="272"/>
        <end position="298"/>
    </location>
</feature>
<reference evidence="10" key="1">
    <citation type="journal article" date="2014" name="FEMS Microbiol. Lett.">
        <title>Draft Genomic DNA Sequence of the Facultatively Methylotrophic Bacterium Acidomonas methanolica type strain MB58.</title>
        <authorList>
            <person name="Higashiura N."/>
            <person name="Hadano H."/>
            <person name="Hirakawa H."/>
            <person name="Matsutani M."/>
            <person name="Takabe S."/>
            <person name="Matsushita K."/>
            <person name="Azuma Y."/>
        </authorList>
    </citation>
    <scope>NUCLEOTIDE SEQUENCE [LARGE SCALE GENOMIC DNA]</scope>
    <source>
        <strain evidence="10">MB58</strain>
    </source>
</reference>
<keyword evidence="2 7" id="KW-0813">Transport</keyword>
<evidence type="ECO:0000256" key="1">
    <source>
        <dbReference type="ARBA" id="ARBA00004651"/>
    </source>
</evidence>
<evidence type="ECO:0000256" key="3">
    <source>
        <dbReference type="ARBA" id="ARBA00022475"/>
    </source>
</evidence>
<dbReference type="OrthoDB" id="9805855at2"/>
<dbReference type="GO" id="GO:0005886">
    <property type="term" value="C:plasma membrane"/>
    <property type="evidence" value="ECO:0007669"/>
    <property type="project" value="UniProtKB-SubCell"/>
</dbReference>
<dbReference type="PANTHER" id="PTHR43163:SF6">
    <property type="entry name" value="DIPEPTIDE TRANSPORT SYSTEM PERMEASE PROTEIN DPPB-RELATED"/>
    <property type="match status" value="1"/>
</dbReference>
<evidence type="ECO:0000313" key="9">
    <source>
        <dbReference type="EMBL" id="GAJ30591.1"/>
    </source>
</evidence>
<keyword evidence="3" id="KW-1003">Cell membrane</keyword>
<dbReference type="GO" id="GO:0071916">
    <property type="term" value="F:dipeptide transmembrane transporter activity"/>
    <property type="evidence" value="ECO:0007669"/>
    <property type="project" value="TreeGrafter"/>
</dbReference>
<dbReference type="Pfam" id="PF19300">
    <property type="entry name" value="BPD_transp_1_N"/>
    <property type="match status" value="1"/>
</dbReference>
<dbReference type="Pfam" id="PF00528">
    <property type="entry name" value="BPD_transp_1"/>
    <property type="match status" value="1"/>
</dbReference>
<dbReference type="CDD" id="cd06261">
    <property type="entry name" value="TM_PBP2"/>
    <property type="match status" value="1"/>
</dbReference>
<proteinExistence type="inferred from homology"/>
<gene>
    <name evidence="9" type="ORF">Amme_200_004</name>
</gene>
<comment type="caution">
    <text evidence="9">The sequence shown here is derived from an EMBL/GenBank/DDBJ whole genome shotgun (WGS) entry which is preliminary data.</text>
</comment>
<evidence type="ECO:0000256" key="5">
    <source>
        <dbReference type="ARBA" id="ARBA00022989"/>
    </source>
</evidence>
<protein>
    <submittedName>
        <fullName evidence="9">ABC transporter oligopeptide permease OppB</fullName>
    </submittedName>
</protein>
<dbReference type="Gene3D" id="1.10.3720.10">
    <property type="entry name" value="MetI-like"/>
    <property type="match status" value="1"/>
</dbReference>
<evidence type="ECO:0000256" key="6">
    <source>
        <dbReference type="ARBA" id="ARBA00023136"/>
    </source>
</evidence>
<dbReference type="AlphaFoldDB" id="A0A023D9U4"/>
<keyword evidence="10" id="KW-1185">Reference proteome</keyword>
<feature type="transmembrane region" description="Helical" evidence="7">
    <location>
        <begin position="172"/>
        <end position="191"/>
    </location>
</feature>